<dbReference type="Pfam" id="PF00465">
    <property type="entry name" value="Fe-ADH"/>
    <property type="match status" value="1"/>
</dbReference>
<dbReference type="AlphaFoldDB" id="A0AA86J2T0"/>
<evidence type="ECO:0000259" key="5">
    <source>
        <dbReference type="Pfam" id="PF00465"/>
    </source>
</evidence>
<protein>
    <submittedName>
        <fullName evidence="7">Iron-containing alcohol dehydrogenase</fullName>
    </submittedName>
</protein>
<evidence type="ECO:0000256" key="2">
    <source>
        <dbReference type="ARBA" id="ARBA00007358"/>
    </source>
</evidence>
<dbReference type="KEGG" id="lto:RGQ30_14900"/>
<dbReference type="Proteomes" id="UP001329151">
    <property type="component" value="Chromosome"/>
</dbReference>
<dbReference type="RefSeq" id="WP_130556503.1">
    <property type="nucleotide sequence ID" value="NZ_AP028947.1"/>
</dbReference>
<proteinExistence type="inferred from homology"/>
<dbReference type="GO" id="GO:0046872">
    <property type="term" value="F:metal ion binding"/>
    <property type="evidence" value="ECO:0007669"/>
    <property type="project" value="InterPro"/>
</dbReference>
<evidence type="ECO:0000256" key="4">
    <source>
        <dbReference type="ARBA" id="ARBA00023027"/>
    </source>
</evidence>
<dbReference type="SUPFAM" id="SSF56796">
    <property type="entry name" value="Dehydroquinate synthase-like"/>
    <property type="match status" value="1"/>
</dbReference>
<dbReference type="CDD" id="cd08193">
    <property type="entry name" value="HVD"/>
    <property type="match status" value="1"/>
</dbReference>
<dbReference type="PROSITE" id="PS00913">
    <property type="entry name" value="ADH_IRON_1"/>
    <property type="match status" value="1"/>
</dbReference>
<dbReference type="InterPro" id="IPR001670">
    <property type="entry name" value="ADH_Fe/GldA"/>
</dbReference>
<gene>
    <name evidence="7" type="ORF">RGQ30_14900</name>
</gene>
<dbReference type="InterPro" id="IPR018211">
    <property type="entry name" value="ADH_Fe_CS"/>
</dbReference>
<keyword evidence="3" id="KW-0560">Oxidoreductase</keyword>
<keyword evidence="4" id="KW-0520">NAD</keyword>
<dbReference type="InterPro" id="IPR039697">
    <property type="entry name" value="Alcohol_dehydrogenase_Fe"/>
</dbReference>
<evidence type="ECO:0000256" key="3">
    <source>
        <dbReference type="ARBA" id="ARBA00023002"/>
    </source>
</evidence>
<comment type="cofactor">
    <cofactor evidence="1">
        <name>Fe cation</name>
        <dbReference type="ChEBI" id="CHEBI:24875"/>
    </cofactor>
</comment>
<dbReference type="PANTHER" id="PTHR11496">
    <property type="entry name" value="ALCOHOL DEHYDROGENASE"/>
    <property type="match status" value="1"/>
</dbReference>
<name>A0AA86J2T0_9BURK</name>
<feature type="domain" description="Fe-containing alcohol dehydrogenase-like C-terminal" evidence="6">
    <location>
        <begin position="193"/>
        <end position="390"/>
    </location>
</feature>
<comment type="similarity">
    <text evidence="2">Belongs to the iron-containing alcohol dehydrogenase family.</text>
</comment>
<dbReference type="Gene3D" id="3.40.50.1970">
    <property type="match status" value="1"/>
</dbReference>
<evidence type="ECO:0000259" key="6">
    <source>
        <dbReference type="Pfam" id="PF25137"/>
    </source>
</evidence>
<reference evidence="7 8" key="1">
    <citation type="submission" date="2023-10" db="EMBL/GenBank/DDBJ databases">
        <title>Complete Genome Sequence of Limnobacter thiooxidans CS-K2T, Isolated from freshwater lake sediments in Bavaria, Germany.</title>
        <authorList>
            <person name="Naruki M."/>
            <person name="Watanabe A."/>
            <person name="Warashina T."/>
            <person name="Morita T."/>
            <person name="Arakawa K."/>
        </authorList>
    </citation>
    <scope>NUCLEOTIDE SEQUENCE [LARGE SCALE GENOMIC DNA]</scope>
    <source>
        <strain evidence="7 8">CS-K2</strain>
    </source>
</reference>
<dbReference type="PANTHER" id="PTHR11496:SF102">
    <property type="entry name" value="ALCOHOL DEHYDROGENASE 4"/>
    <property type="match status" value="1"/>
</dbReference>
<dbReference type="FunFam" id="3.40.50.1970:FF:000003">
    <property type="entry name" value="Alcohol dehydrogenase, iron-containing"/>
    <property type="match status" value="1"/>
</dbReference>
<dbReference type="Gene3D" id="1.20.1090.10">
    <property type="entry name" value="Dehydroquinate synthase-like - alpha domain"/>
    <property type="match status" value="1"/>
</dbReference>
<sequence>MAPFEFRTVNRIVCESGSSIRMAELLLPLLTQNNLKSARIFMLVDPFISGTTAFKTICENLSAAGHAVYTCNDVEPDPPEALVHRVTALAMEFKADVVVAIGGGSTLDVAKLIAILARGKQELKTMYGVGNVNSDRLPLVLVPTTAGTGSEVTPISIVTTGVDTKMGVVSPVLYGDLAVLDADWTLSLPQHVTAATGIDAMVHAIEAYTSKRLKNPYADFLACEALRLLAANLHVVCKEPGNREARQAMMLGSCMAGQAFANAPVGAVHALAYPIGGIFHVPHGLSNSLVLPHVLRFNLPAAERYYAELAKVLNLGQTGDTAAQLAQAFIDYTATLSPSTSLPVGLRDVGITEKDLPVMASAAMLQTRLLSNNPREVSEADALAIYQAAY</sequence>
<dbReference type="GO" id="GO:0004022">
    <property type="term" value="F:alcohol dehydrogenase (NAD+) activity"/>
    <property type="evidence" value="ECO:0007669"/>
    <property type="project" value="TreeGrafter"/>
</dbReference>
<dbReference type="Pfam" id="PF25137">
    <property type="entry name" value="ADH_Fe_C"/>
    <property type="match status" value="1"/>
</dbReference>
<evidence type="ECO:0000313" key="7">
    <source>
        <dbReference type="EMBL" id="BET25989.1"/>
    </source>
</evidence>
<evidence type="ECO:0000256" key="1">
    <source>
        <dbReference type="ARBA" id="ARBA00001962"/>
    </source>
</evidence>
<feature type="domain" description="Alcohol dehydrogenase iron-type/glycerol dehydrogenase GldA" evidence="5">
    <location>
        <begin position="34"/>
        <end position="181"/>
    </location>
</feature>
<dbReference type="FunFam" id="1.20.1090.10:FF:000001">
    <property type="entry name" value="Aldehyde-alcohol dehydrogenase"/>
    <property type="match status" value="1"/>
</dbReference>
<dbReference type="EMBL" id="AP028947">
    <property type="protein sequence ID" value="BET25989.1"/>
    <property type="molecule type" value="Genomic_DNA"/>
</dbReference>
<keyword evidence="8" id="KW-1185">Reference proteome</keyword>
<organism evidence="7 8">
    <name type="scientific">Limnobacter thiooxidans</name>
    <dbReference type="NCBI Taxonomy" id="131080"/>
    <lineage>
        <taxon>Bacteria</taxon>
        <taxon>Pseudomonadati</taxon>
        <taxon>Pseudomonadota</taxon>
        <taxon>Betaproteobacteria</taxon>
        <taxon>Burkholderiales</taxon>
        <taxon>Burkholderiaceae</taxon>
        <taxon>Limnobacter</taxon>
    </lineage>
</organism>
<accession>A0AA86J2T0</accession>
<evidence type="ECO:0000313" key="8">
    <source>
        <dbReference type="Proteomes" id="UP001329151"/>
    </source>
</evidence>
<dbReference type="InterPro" id="IPR056798">
    <property type="entry name" value="ADH_Fe_C"/>
</dbReference>